<keyword evidence="3" id="KW-1185">Reference proteome</keyword>
<protein>
    <submittedName>
        <fullName evidence="4">Peptidase S1 domain-containing protein</fullName>
    </submittedName>
</protein>
<dbReference type="AlphaFoldDB" id="A0A5S6QRL2"/>
<reference evidence="4" key="1">
    <citation type="submission" date="2019-12" db="UniProtKB">
        <authorList>
            <consortium name="WormBaseParasite"/>
        </authorList>
    </citation>
    <scope>IDENTIFICATION</scope>
</reference>
<feature type="signal peptide" evidence="2">
    <location>
        <begin position="1"/>
        <end position="23"/>
    </location>
</feature>
<feature type="compositionally biased region" description="Polar residues" evidence="1">
    <location>
        <begin position="295"/>
        <end position="309"/>
    </location>
</feature>
<dbReference type="Proteomes" id="UP000046395">
    <property type="component" value="Unassembled WGS sequence"/>
</dbReference>
<dbReference type="WBParaSite" id="TMUE_2000009991.1">
    <property type="protein sequence ID" value="TMUE_2000009991.1"/>
    <property type="gene ID" value="WBGene00293712"/>
</dbReference>
<feature type="chain" id="PRO_5024393591" evidence="2">
    <location>
        <begin position="24"/>
        <end position="414"/>
    </location>
</feature>
<dbReference type="Gene3D" id="2.40.10.10">
    <property type="entry name" value="Trypsin-like serine proteases"/>
    <property type="match status" value="1"/>
</dbReference>
<evidence type="ECO:0000313" key="3">
    <source>
        <dbReference type="Proteomes" id="UP000046395"/>
    </source>
</evidence>
<dbReference type="InterPro" id="IPR043504">
    <property type="entry name" value="Peptidase_S1_PA_chymotrypsin"/>
</dbReference>
<evidence type="ECO:0000256" key="2">
    <source>
        <dbReference type="SAM" id="SignalP"/>
    </source>
</evidence>
<evidence type="ECO:0000256" key="1">
    <source>
        <dbReference type="SAM" id="MobiDB-lite"/>
    </source>
</evidence>
<name>A0A5S6QRL2_TRIMR</name>
<dbReference type="InterPro" id="IPR009003">
    <property type="entry name" value="Peptidase_S1_PA"/>
</dbReference>
<dbReference type="SUPFAM" id="SSF50494">
    <property type="entry name" value="Trypsin-like serine proteases"/>
    <property type="match status" value="1"/>
</dbReference>
<feature type="region of interest" description="Disordered" evidence="1">
    <location>
        <begin position="289"/>
        <end position="315"/>
    </location>
</feature>
<accession>A0A5S6QRL2</accession>
<keyword evidence="2" id="KW-0732">Signal</keyword>
<proteinExistence type="predicted"/>
<sequence length="414" mass="45719">MSVYTSLLASIVTTCSFVSVIFSYECGNPKAYGGDSIDAYISNVDGNLAFPWTVAIAKRYRAFACLGSIVPEFNAHGYENNGSRVILTAGSCFRSSRGQAWKQVKEFSVIAGIRSYSKFMKKGYKGYPRYVRIILLKAGGDVRHWDGVAAILLDKPFMFNAFVSPVCAAGRNLTPESYEKCYVTYYRNEKLLERPTNLIPRSFSDLDQFPEIANAGGLRGVNLLSKGKTFPGAPLLCICQGRVYLYGIYVAEVQFESKTAVAKCSLQYFAPLLPSSARGNEQLPTVLLVRKKRNSAPTSTRSSQTNSERLSIDKAVVRPESSSSVSSSEIEYDETFLLWTHFEERKISAPVEILKQDVDVVKESNESQSPWIPLLSQGKKHVSSYAGQSTGTAIPANKINTPEARNFNTVIEIA</sequence>
<evidence type="ECO:0000313" key="4">
    <source>
        <dbReference type="WBParaSite" id="TMUE_2000009991.1"/>
    </source>
</evidence>
<organism evidence="3 4">
    <name type="scientific">Trichuris muris</name>
    <name type="common">Mouse whipworm</name>
    <dbReference type="NCBI Taxonomy" id="70415"/>
    <lineage>
        <taxon>Eukaryota</taxon>
        <taxon>Metazoa</taxon>
        <taxon>Ecdysozoa</taxon>
        <taxon>Nematoda</taxon>
        <taxon>Enoplea</taxon>
        <taxon>Dorylaimia</taxon>
        <taxon>Trichinellida</taxon>
        <taxon>Trichuridae</taxon>
        <taxon>Trichuris</taxon>
    </lineage>
</organism>